<gene>
    <name evidence="1" type="ORF">EDD79_102834</name>
</gene>
<dbReference type="Proteomes" id="UP000295504">
    <property type="component" value="Unassembled WGS sequence"/>
</dbReference>
<dbReference type="PANTHER" id="PTHR34547:SF1">
    <property type="entry name" value="YACP-LIKE NYN DOMAIN PROTEIN"/>
    <property type="match status" value="1"/>
</dbReference>
<dbReference type="CDD" id="cd10912">
    <property type="entry name" value="PIN_YacP-like"/>
    <property type="match status" value="1"/>
</dbReference>
<proteinExistence type="predicted"/>
<evidence type="ECO:0000313" key="1">
    <source>
        <dbReference type="EMBL" id="TCQ00629.1"/>
    </source>
</evidence>
<dbReference type="Pfam" id="PF05991">
    <property type="entry name" value="NYN_YacP"/>
    <property type="match status" value="1"/>
</dbReference>
<dbReference type="EMBL" id="SLYC01000028">
    <property type="protein sequence ID" value="TCQ00629.1"/>
    <property type="molecule type" value="Genomic_DNA"/>
</dbReference>
<dbReference type="AlphaFoldDB" id="A0A4R2TSU4"/>
<organism evidence="1 2">
    <name type="scientific">Serpentinicella alkaliphila</name>
    <dbReference type="NCBI Taxonomy" id="1734049"/>
    <lineage>
        <taxon>Bacteria</taxon>
        <taxon>Bacillati</taxon>
        <taxon>Bacillota</taxon>
        <taxon>Clostridia</taxon>
        <taxon>Peptostreptococcales</taxon>
        <taxon>Natronincolaceae</taxon>
        <taxon>Serpentinicella</taxon>
    </lineage>
</organism>
<protein>
    <recommendedName>
        <fullName evidence="3">RNA-binding protein with PIN domain</fullName>
    </recommendedName>
</protein>
<name>A0A4R2TSU4_9FIRM</name>
<evidence type="ECO:0000313" key="2">
    <source>
        <dbReference type="Proteomes" id="UP000295504"/>
    </source>
</evidence>
<sequence length="168" mass="19016">MKEYLILDGYNVINAWPSLKKNADVDLEGAREELAARMAEYSSYTGKNIIIVFDAHLVKGNNGSKEVLRGVKIVYTKERETADSYIEKAIMSIAKTNRVVVATNDWAEQQMVLGGGATRVSVRELIIDFENIKNKIKIKTSKTKTEKDILSTRIDPVLLRKLEKLRRS</sequence>
<keyword evidence="2" id="KW-1185">Reference proteome</keyword>
<dbReference type="OrthoDB" id="9792160at2"/>
<accession>A0A4R2TSU4</accession>
<dbReference type="PANTHER" id="PTHR34547">
    <property type="entry name" value="YACP-LIKE NYN DOMAIN PROTEIN"/>
    <property type="match status" value="1"/>
</dbReference>
<evidence type="ECO:0008006" key="3">
    <source>
        <dbReference type="Google" id="ProtNLM"/>
    </source>
</evidence>
<dbReference type="RefSeq" id="WP_132848983.1">
    <property type="nucleotide sequence ID" value="NZ_CP058648.1"/>
</dbReference>
<dbReference type="InterPro" id="IPR010298">
    <property type="entry name" value="YacP-like"/>
</dbReference>
<reference evidence="1 2" key="1">
    <citation type="submission" date="2019-03" db="EMBL/GenBank/DDBJ databases">
        <title>Genomic Encyclopedia of Type Strains, Phase IV (KMG-IV): sequencing the most valuable type-strain genomes for metagenomic binning, comparative biology and taxonomic classification.</title>
        <authorList>
            <person name="Goeker M."/>
        </authorList>
    </citation>
    <scope>NUCLEOTIDE SEQUENCE [LARGE SCALE GENOMIC DNA]</scope>
    <source>
        <strain evidence="1 2">DSM 100013</strain>
    </source>
</reference>
<comment type="caution">
    <text evidence="1">The sequence shown here is derived from an EMBL/GenBank/DDBJ whole genome shotgun (WGS) entry which is preliminary data.</text>
</comment>